<reference evidence="1 3" key="1">
    <citation type="submission" date="2013-02" db="EMBL/GenBank/DDBJ databases">
        <title>The Genome Sequence of Enterococcus malodoratus ATCC_43197.</title>
        <authorList>
            <consortium name="The Broad Institute Genome Sequencing Platform"/>
            <consortium name="The Broad Institute Genome Sequencing Center for Infectious Disease"/>
            <person name="Earl A.M."/>
            <person name="Gilmore M.S."/>
            <person name="Lebreton F."/>
            <person name="Walker B."/>
            <person name="Young S.K."/>
            <person name="Zeng Q."/>
            <person name="Gargeya S."/>
            <person name="Fitzgerald M."/>
            <person name="Haas B."/>
            <person name="Abouelleil A."/>
            <person name="Alvarado L."/>
            <person name="Arachchi H.M."/>
            <person name="Berlin A.M."/>
            <person name="Chapman S.B."/>
            <person name="Dewar J."/>
            <person name="Goldberg J."/>
            <person name="Griggs A."/>
            <person name="Gujja S."/>
            <person name="Hansen M."/>
            <person name="Howarth C."/>
            <person name="Imamovic A."/>
            <person name="Larimer J."/>
            <person name="McCowan C."/>
            <person name="Murphy C."/>
            <person name="Neiman D."/>
            <person name="Pearson M."/>
            <person name="Priest M."/>
            <person name="Roberts A."/>
            <person name="Saif S."/>
            <person name="Shea T."/>
            <person name="Sisk P."/>
            <person name="Sykes S."/>
            <person name="Wortman J."/>
            <person name="Nusbaum C."/>
            <person name="Birren B."/>
        </authorList>
    </citation>
    <scope>NUCLEOTIDE SEQUENCE [LARGE SCALE GENOMIC DNA]</scope>
    <source>
        <strain evidence="1 3">ATCC 43197</strain>
    </source>
</reference>
<protein>
    <submittedName>
        <fullName evidence="1">Uncharacterized protein</fullName>
    </submittedName>
</protein>
<gene>
    <name evidence="2" type="ORF">I585_03242</name>
    <name evidence="1" type="ORF">UAI_02178</name>
</gene>
<organism evidence="1 3">
    <name type="scientific">Enterococcus malodoratus ATCC 43197</name>
    <dbReference type="NCBI Taxonomy" id="1158601"/>
    <lineage>
        <taxon>Bacteria</taxon>
        <taxon>Bacillati</taxon>
        <taxon>Bacillota</taxon>
        <taxon>Bacilli</taxon>
        <taxon>Lactobacillales</taxon>
        <taxon>Enterococcaceae</taxon>
        <taxon>Enterococcus</taxon>
    </lineage>
</organism>
<comment type="caution">
    <text evidence="1">The sequence shown here is derived from an EMBL/GenBank/DDBJ whole genome shotgun (WGS) entry which is preliminary data.</text>
</comment>
<proteinExistence type="predicted"/>
<dbReference type="EMBL" id="ASWA01000004">
    <property type="protein sequence ID" value="EOT64045.1"/>
    <property type="molecule type" value="Genomic_DNA"/>
</dbReference>
<dbReference type="eggNOG" id="ENOG50307UJ">
    <property type="taxonomic scope" value="Bacteria"/>
</dbReference>
<dbReference type="Proteomes" id="UP000014148">
    <property type="component" value="Unassembled WGS sequence"/>
</dbReference>
<name>R2RAC1_9ENTE</name>
<dbReference type="EMBL" id="AJAK01000015">
    <property type="protein sequence ID" value="EOH77541.1"/>
    <property type="molecule type" value="Genomic_DNA"/>
</dbReference>
<evidence type="ECO:0000313" key="2">
    <source>
        <dbReference type="EMBL" id="EOT64045.1"/>
    </source>
</evidence>
<evidence type="ECO:0000313" key="3">
    <source>
        <dbReference type="Proteomes" id="UP000013783"/>
    </source>
</evidence>
<dbReference type="Proteomes" id="UP000013783">
    <property type="component" value="Unassembled WGS sequence"/>
</dbReference>
<evidence type="ECO:0000313" key="4">
    <source>
        <dbReference type="Proteomes" id="UP000014148"/>
    </source>
</evidence>
<dbReference type="PATRIC" id="fig|1158601.3.peg.2151"/>
<dbReference type="AlphaFoldDB" id="R2RAC1"/>
<reference evidence="2 4" key="2">
    <citation type="submission" date="2013-03" db="EMBL/GenBank/DDBJ databases">
        <title>The Genome Sequence of Enterococcus malodoratus ATCC_43197 (PacBio/Illumina hybrid assembly).</title>
        <authorList>
            <consortium name="The Broad Institute Genomics Platform"/>
            <consortium name="The Broad Institute Genome Sequencing Center for Infectious Disease"/>
            <person name="Earl A."/>
            <person name="Russ C."/>
            <person name="Gilmore M."/>
            <person name="Surin D."/>
            <person name="Walker B."/>
            <person name="Young S."/>
            <person name="Zeng Q."/>
            <person name="Gargeya S."/>
            <person name="Fitzgerald M."/>
            <person name="Haas B."/>
            <person name="Abouelleil A."/>
            <person name="Allen A.W."/>
            <person name="Alvarado L."/>
            <person name="Arachchi H.M."/>
            <person name="Berlin A.M."/>
            <person name="Chapman S.B."/>
            <person name="Gainer-Dewar J."/>
            <person name="Goldberg J."/>
            <person name="Griggs A."/>
            <person name="Gujja S."/>
            <person name="Hansen M."/>
            <person name="Howarth C."/>
            <person name="Imamovic A."/>
            <person name="Ireland A."/>
            <person name="Larimer J."/>
            <person name="McCowan C."/>
            <person name="Murphy C."/>
            <person name="Pearson M."/>
            <person name="Poon T.W."/>
            <person name="Priest M."/>
            <person name="Roberts A."/>
            <person name="Saif S."/>
            <person name="Shea T."/>
            <person name="Sisk P."/>
            <person name="Sykes S."/>
            <person name="Wortman J."/>
            <person name="Nusbaum C."/>
            <person name="Birren B."/>
        </authorList>
    </citation>
    <scope>NUCLEOTIDE SEQUENCE [LARGE SCALE GENOMIC DNA]</scope>
    <source>
        <strain evidence="2 4">ATCC 43197</strain>
    </source>
</reference>
<accession>R2RAC1</accession>
<evidence type="ECO:0000313" key="1">
    <source>
        <dbReference type="EMBL" id="EOH77541.1"/>
    </source>
</evidence>
<keyword evidence="4" id="KW-1185">Reference proteome</keyword>
<sequence>MGGIEFMNFKQVVVFSIKDFNKNKEKDGYLPQNGTVINAFVGSNGLNCIAVGYVR</sequence>